<accession>A0A2S0MB73</accession>
<name>A0A2S0MB73_9BURK</name>
<dbReference type="Proteomes" id="UP000239709">
    <property type="component" value="Chromosome"/>
</dbReference>
<keyword evidence="2" id="KW-1185">Reference proteome</keyword>
<evidence type="ECO:0000313" key="2">
    <source>
        <dbReference type="Proteomes" id="UP000239709"/>
    </source>
</evidence>
<reference evidence="1 2" key="1">
    <citation type="submission" date="2018-03" db="EMBL/GenBank/DDBJ databases">
        <title>Genome sequencing of Ottowia sp.</title>
        <authorList>
            <person name="Kim S.-J."/>
            <person name="Heo J."/>
            <person name="Kwon S.-W."/>
        </authorList>
    </citation>
    <scope>NUCLEOTIDE SEQUENCE [LARGE SCALE GENOMIC DNA]</scope>
    <source>
        <strain evidence="1 2">KADR8-3</strain>
    </source>
</reference>
<dbReference type="RefSeq" id="WP_106701209.1">
    <property type="nucleotide sequence ID" value="NZ_CP027666.1"/>
</dbReference>
<dbReference type="EMBL" id="CP027666">
    <property type="protein sequence ID" value="AVO32973.1"/>
    <property type="molecule type" value="Genomic_DNA"/>
</dbReference>
<proteinExistence type="predicted"/>
<sequence length="257" mass="27617">MSAWTPCPYVADYPFDAERVHAMWPQLHAVDAEPLPGSDALMQGWALFHSGRFHEAAETGLALGVDGWSLSNRATAAQAGLVEPNENVRLDLFKRVHLQASALTLQRPQLANAWYWQGYALARYAQGIHVARALAQGLGAQVGLALRTTLALDANHAYAHVALGAFEAAVIDKLGPLVGAITYGVTAESALNHLQQAQRLAPDSPAVLHECAGALLLMDGSARLEEANRLQEAAAHATPRDAVERLWVELARTSLTL</sequence>
<protein>
    <submittedName>
        <fullName evidence="1">Uncharacterized protein</fullName>
    </submittedName>
</protein>
<evidence type="ECO:0000313" key="1">
    <source>
        <dbReference type="EMBL" id="AVO32973.1"/>
    </source>
</evidence>
<dbReference type="OrthoDB" id="6353325at2"/>
<dbReference type="KEGG" id="otk:C6570_00890"/>
<organism evidence="1 2">
    <name type="scientific">Ottowia oryzae</name>
    <dbReference type="NCBI Taxonomy" id="2109914"/>
    <lineage>
        <taxon>Bacteria</taxon>
        <taxon>Pseudomonadati</taxon>
        <taxon>Pseudomonadota</taxon>
        <taxon>Betaproteobacteria</taxon>
        <taxon>Burkholderiales</taxon>
        <taxon>Comamonadaceae</taxon>
        <taxon>Ottowia</taxon>
    </lineage>
</organism>
<dbReference type="AlphaFoldDB" id="A0A2S0MB73"/>
<gene>
    <name evidence="1" type="ORF">C6570_00890</name>
</gene>